<dbReference type="Pfam" id="PF00085">
    <property type="entry name" value="Thioredoxin"/>
    <property type="match status" value="1"/>
</dbReference>
<dbReference type="CDD" id="cd02961">
    <property type="entry name" value="PDI_a_family"/>
    <property type="match status" value="1"/>
</dbReference>
<keyword evidence="4" id="KW-1185">Reference proteome</keyword>
<dbReference type="EMBL" id="LGRX02028295">
    <property type="protein sequence ID" value="KAK3248229.1"/>
    <property type="molecule type" value="Genomic_DNA"/>
</dbReference>
<accession>A0AAE0BWJ3</accession>
<comment type="caution">
    <text evidence="2">The sequence shown here is derived from an EMBL/GenBank/DDBJ whole genome shotgun (WGS) entry which is preliminary data.</text>
</comment>
<dbReference type="InterPro" id="IPR036249">
    <property type="entry name" value="Thioredoxin-like_sf"/>
</dbReference>
<dbReference type="Proteomes" id="UP001190700">
    <property type="component" value="Unassembled WGS sequence"/>
</dbReference>
<name>A0AAE0BWJ3_9CHLO</name>
<gene>
    <name evidence="3" type="ORF">CYMTET_42301</name>
    <name evidence="2" type="ORF">CYMTET_46853</name>
</gene>
<feature type="domain" description="Thioredoxin" evidence="1">
    <location>
        <begin position="1"/>
        <end position="92"/>
    </location>
</feature>
<evidence type="ECO:0000313" key="4">
    <source>
        <dbReference type="Proteomes" id="UP001190700"/>
    </source>
</evidence>
<evidence type="ECO:0000313" key="3">
    <source>
        <dbReference type="EMBL" id="KAK3248229.1"/>
    </source>
</evidence>
<evidence type="ECO:0000259" key="1">
    <source>
        <dbReference type="PROSITE" id="PS51352"/>
    </source>
</evidence>
<evidence type="ECO:0000313" key="2">
    <source>
        <dbReference type="EMBL" id="KAK3243498.1"/>
    </source>
</evidence>
<dbReference type="InterPro" id="IPR013766">
    <property type="entry name" value="Thioredoxin_domain"/>
</dbReference>
<dbReference type="Gene3D" id="3.40.30.10">
    <property type="entry name" value="Glutaredoxin"/>
    <property type="match status" value="1"/>
</dbReference>
<dbReference type="AlphaFoldDB" id="A0AAE0BWJ3"/>
<dbReference type="SUPFAM" id="SSF52833">
    <property type="entry name" value="Thioredoxin-like"/>
    <property type="match status" value="1"/>
</dbReference>
<sequence length="92" mass="10011">MCGTCQEFAPTYKALATELAGPNLKFGAVNIDETAGMNLAQQEKILDEGIPNIKLYGGSGDPRAQPQGVFVYTDEPLPEIKLLRERVQEIMG</sequence>
<reference evidence="2 4" key="1">
    <citation type="journal article" date="2015" name="Genome Biol. Evol.">
        <title>Comparative Genomics of a Bacterivorous Green Alga Reveals Evolutionary Causalities and Consequences of Phago-Mixotrophic Mode of Nutrition.</title>
        <authorList>
            <person name="Burns J.A."/>
            <person name="Paasch A."/>
            <person name="Narechania A."/>
            <person name="Kim E."/>
        </authorList>
    </citation>
    <scope>NUCLEOTIDE SEQUENCE [LARGE SCALE GENOMIC DNA]</scope>
    <source>
        <strain evidence="2">PLY_AMNH</strain>
    </source>
</reference>
<dbReference type="PROSITE" id="PS51352">
    <property type="entry name" value="THIOREDOXIN_2"/>
    <property type="match status" value="1"/>
</dbReference>
<reference evidence="2" key="2">
    <citation type="submission" date="2023-06" db="EMBL/GenBank/DDBJ databases">
        <title>Long-read-based genome assembly of the green algal bacterivore Cymbomonas tetramitiformis.</title>
        <authorList>
            <person name="Gyaltshen Y."/>
            <person name="Rozenberg A."/>
            <person name="Paasch A."/>
            <person name="Burns J.A."/>
            <person name="Warring S."/>
            <person name="Larson R."/>
            <person name="Maurer-Alcala X."/>
            <person name="Dacks J."/>
            <person name="Kim E."/>
        </authorList>
    </citation>
    <scope>NUCLEOTIDE SEQUENCE</scope>
    <source>
        <strain evidence="2">PLY_AMNH</strain>
    </source>
</reference>
<dbReference type="EMBL" id="LGRX02032819">
    <property type="protein sequence ID" value="KAK3243498.1"/>
    <property type="molecule type" value="Genomic_DNA"/>
</dbReference>
<proteinExistence type="predicted"/>
<protein>
    <recommendedName>
        <fullName evidence="1">Thioredoxin domain-containing protein</fullName>
    </recommendedName>
</protein>
<organism evidence="2 4">
    <name type="scientific">Cymbomonas tetramitiformis</name>
    <dbReference type="NCBI Taxonomy" id="36881"/>
    <lineage>
        <taxon>Eukaryota</taxon>
        <taxon>Viridiplantae</taxon>
        <taxon>Chlorophyta</taxon>
        <taxon>Pyramimonadophyceae</taxon>
        <taxon>Pyramimonadales</taxon>
        <taxon>Pyramimonadaceae</taxon>
        <taxon>Cymbomonas</taxon>
    </lineage>
</organism>